<evidence type="ECO:0000313" key="6">
    <source>
        <dbReference type="Proteomes" id="UP000008743"/>
    </source>
</evidence>
<proteinExistence type="predicted"/>
<dbReference type="InterPro" id="IPR056857">
    <property type="entry name" value="TPR_AP5Z1_N"/>
</dbReference>
<dbReference type="Proteomes" id="UP000008743">
    <property type="component" value="Unassembled WGS sequence"/>
</dbReference>
<dbReference type="OrthoDB" id="744564at2759"/>
<feature type="compositionally biased region" description="Low complexity" evidence="1">
    <location>
        <begin position="595"/>
        <end position="628"/>
    </location>
</feature>
<feature type="domain" description="AP-5 complex subunit zeta-1 C-terminal TPR" evidence="4">
    <location>
        <begin position="791"/>
        <end position="1079"/>
    </location>
</feature>
<dbReference type="Pfam" id="PF14764">
    <property type="entry name" value="SPG48"/>
    <property type="match status" value="1"/>
</dbReference>
<dbReference type="InParanoid" id="A0A0D2VTY6"/>
<feature type="region of interest" description="Disordered" evidence="1">
    <location>
        <begin position="41"/>
        <end position="69"/>
    </location>
</feature>
<feature type="region of interest" description="Disordered" evidence="1">
    <location>
        <begin position="300"/>
        <end position="333"/>
    </location>
</feature>
<protein>
    <submittedName>
        <fullName evidence="5">Uncharacterized protein</fullName>
    </submittedName>
</protein>
<gene>
    <name evidence="5" type="ORF">CAOG_005380</name>
</gene>
<feature type="compositionally biased region" description="Low complexity" evidence="1">
    <location>
        <begin position="54"/>
        <end position="69"/>
    </location>
</feature>
<dbReference type="AlphaFoldDB" id="A0A0D2VTY6"/>
<dbReference type="PhylomeDB" id="A0A0D2VTY6"/>
<feature type="region of interest" description="Disordered" evidence="1">
    <location>
        <begin position="353"/>
        <end position="388"/>
    </location>
</feature>
<dbReference type="EMBL" id="KE346367">
    <property type="protein sequence ID" value="KJE94802.1"/>
    <property type="molecule type" value="Genomic_DNA"/>
</dbReference>
<reference evidence="6" key="1">
    <citation type="submission" date="2011-02" db="EMBL/GenBank/DDBJ databases">
        <title>The Genome Sequence of Capsaspora owczarzaki ATCC 30864.</title>
        <authorList>
            <person name="Russ C."/>
            <person name="Cuomo C."/>
            <person name="Burger G."/>
            <person name="Gray M.W."/>
            <person name="Holland P.W.H."/>
            <person name="King N."/>
            <person name="Lang F.B.F."/>
            <person name="Roger A.J."/>
            <person name="Ruiz-Trillo I."/>
            <person name="Young S.K."/>
            <person name="Zeng Q."/>
            <person name="Gargeya S."/>
            <person name="Alvarado L."/>
            <person name="Berlin A."/>
            <person name="Chapman S.B."/>
            <person name="Chen Z."/>
            <person name="Freedman E."/>
            <person name="Gellesch M."/>
            <person name="Goldberg J."/>
            <person name="Griggs A."/>
            <person name="Gujja S."/>
            <person name="Heilman E."/>
            <person name="Heiman D."/>
            <person name="Howarth C."/>
            <person name="Mehta T."/>
            <person name="Neiman D."/>
            <person name="Pearson M."/>
            <person name="Roberts A."/>
            <person name="Saif S."/>
            <person name="Shea T."/>
            <person name="Shenoy N."/>
            <person name="Sisk P."/>
            <person name="Stolte C."/>
            <person name="Sykes S."/>
            <person name="White J."/>
            <person name="Yandava C."/>
            <person name="Haas B."/>
            <person name="Nusbaum C."/>
            <person name="Birren B."/>
        </authorList>
    </citation>
    <scope>NUCLEOTIDE SEQUENCE</scope>
    <source>
        <strain evidence="6">ATCC 30864</strain>
    </source>
</reference>
<feature type="compositionally biased region" description="Pro residues" evidence="1">
    <location>
        <begin position="311"/>
        <end position="325"/>
    </location>
</feature>
<dbReference type="RefSeq" id="XP_004347065.1">
    <property type="nucleotide sequence ID" value="XM_004347015.2"/>
</dbReference>
<keyword evidence="6" id="KW-1185">Reference proteome</keyword>
<evidence type="ECO:0000259" key="3">
    <source>
        <dbReference type="Pfam" id="PF25153"/>
    </source>
</evidence>
<evidence type="ECO:0000259" key="4">
    <source>
        <dbReference type="Pfam" id="PF25154"/>
    </source>
</evidence>
<feature type="compositionally biased region" description="Polar residues" evidence="1">
    <location>
        <begin position="371"/>
        <end position="387"/>
    </location>
</feature>
<dbReference type="InterPro" id="IPR028222">
    <property type="entry name" value="AP5Z1"/>
</dbReference>
<dbReference type="InterPro" id="IPR056856">
    <property type="entry name" value="TPR_AP5Z1_C"/>
</dbReference>
<evidence type="ECO:0000313" key="5">
    <source>
        <dbReference type="EMBL" id="KJE94802.1"/>
    </source>
</evidence>
<feature type="domain" description="AP-5 complex subunit zeta-1 N-terminal TPR" evidence="3">
    <location>
        <begin position="330"/>
        <end position="436"/>
    </location>
</feature>
<dbReference type="Pfam" id="PF25153">
    <property type="entry name" value="TPR_AP5Z1"/>
    <property type="match status" value="1"/>
</dbReference>
<dbReference type="PANTHER" id="PTHR46488:SF1">
    <property type="entry name" value="AP-5 COMPLEX SUBUNIT ZETA-1"/>
    <property type="match status" value="1"/>
</dbReference>
<sequence length="1099" mass="116597">MSSATSAIELVRRFGEQLQPDAVALSASLVASIQPREQHSSAAALAGQANPTNAPGSGSAQASSSSSSSFAAAPGSAASGAAFGSNAQSAASSASSAAAAAAAAAAASNTGASSSSSATSGGGGGTNAEPIDALRLLVNLLSVSAGGLTGPGRSVGNRISTKASGELIAHLFSVLSDAGQVGFAQPGRVWQLCSMALRQIDLTAVGALPIPVGFGAPIDLRRIPLILPVLLAVSSAWQLNKHIPQAVEWVCDASLSATAPRIRLSSLAMVAALSRYQLQLHYRAWWQHHQLLQLMPRQQHQLPHNQETAPPQSPIPSPGLTPSAPPGTLSASSTILDADSMDSLNDQLQELLHDPGSQSRPADSKSAPRQLFSSQRKSRPASSTVTENDIRSQDAFTVLSLQTPLFPEQQLLNVQAFSMLHAWLLCHLSSIRASADVIPTGSTASSASASGDRLDSSFKDAVVEYCLRIFDQVETRTQADRQRLGELDRADAALIEAIRILDVLGQIDPSVGPRVFPAVKRLFGRNATDFTKGPLLVVILQFLLNHADAVMFDPEPVVKALLVDVLSNAYWDQTTAFDTIDLVIRNVDALLAMQSGPQQQQQQHQPQAVSHQMPLGHSQFQHHSAQQAPSGSSGVHHISVLSRYSPNLLKLLAWNPRSFVTEGLQLIPTLLGPSTVIPLFHAILDLPLVTIALEKGKSVLAALAPPLDGPGNPLSVGAGQASMSAEGIGMAAGPHAGAMQPTPFSRAGTVGSLAFAPDNSSAGLIAPDSNLPYSNHPAFNEQATAAALAAQFPLRPIYLHLLRDEAGAGVDSTDTGFLWTGSLAGQLDKFMQTALANPSRRMLATCELVPLLLQRLFLTVLEDTPAGETTLVHRQLLQALLSRFTRLFAMGAYQHTVRHTMSELLLTLLAAHPRLIFESRTHISDFLTQRTEAYSREVFFLNLIWAIGEYASPQYDARLTTDTLVHYYEILELFAYEVNMTAAAASRNVEASSGAGFTARLMTSLMTALAKLAARCMDLAPRVLLCLAKIVKQHSGDSAKSVPPLFKSVVLKRAHELINLLHFPSIASSILSASSSRQEAHPNLSQLLLSTRHKTAFAE</sequence>
<organism evidence="5 6">
    <name type="scientific">Capsaspora owczarzaki (strain ATCC 30864)</name>
    <dbReference type="NCBI Taxonomy" id="595528"/>
    <lineage>
        <taxon>Eukaryota</taxon>
        <taxon>Filasterea</taxon>
        <taxon>Capsaspora</taxon>
    </lineage>
</organism>
<dbReference type="PANTHER" id="PTHR46488">
    <property type="entry name" value="AP-5 COMPLEX SUBUNIT ZETA-1"/>
    <property type="match status" value="1"/>
</dbReference>
<feature type="domain" description="AP-5 complex subunit zeta-1 ARM repeats" evidence="2">
    <location>
        <begin position="491"/>
        <end position="593"/>
    </location>
</feature>
<feature type="region of interest" description="Disordered" evidence="1">
    <location>
        <begin position="595"/>
        <end position="634"/>
    </location>
</feature>
<dbReference type="Pfam" id="PF25154">
    <property type="entry name" value="TPR_AP5Z1_C"/>
    <property type="match status" value="1"/>
</dbReference>
<dbReference type="eggNOG" id="ENOG502QVBK">
    <property type="taxonomic scope" value="Eukaryota"/>
</dbReference>
<name>A0A0D2VTY6_CAPO3</name>
<dbReference type="STRING" id="595528.A0A0D2VTY6"/>
<accession>A0A0D2VTY6</accession>
<dbReference type="InterPro" id="IPR055450">
    <property type="entry name" value="AP5Z1_ARM"/>
</dbReference>
<evidence type="ECO:0000259" key="2">
    <source>
        <dbReference type="Pfam" id="PF14764"/>
    </source>
</evidence>
<feature type="compositionally biased region" description="Polar residues" evidence="1">
    <location>
        <begin position="300"/>
        <end position="310"/>
    </location>
</feature>
<dbReference type="GO" id="GO:0044599">
    <property type="term" value="C:AP-5 adaptor complex"/>
    <property type="evidence" value="ECO:0007669"/>
    <property type="project" value="InterPro"/>
</dbReference>
<evidence type="ECO:0000256" key="1">
    <source>
        <dbReference type="SAM" id="MobiDB-lite"/>
    </source>
</evidence>